<keyword evidence="1" id="KW-0812">Transmembrane</keyword>
<dbReference type="AlphaFoldDB" id="A0AAV8RF01"/>
<dbReference type="Proteomes" id="UP001222027">
    <property type="component" value="Unassembled WGS sequence"/>
</dbReference>
<evidence type="ECO:0000313" key="2">
    <source>
        <dbReference type="EMBL" id="KAJ8500580.1"/>
    </source>
</evidence>
<reference evidence="2 3" key="1">
    <citation type="submission" date="2022-12" db="EMBL/GenBank/DDBJ databases">
        <title>Chromosome-scale assembly of the Ensete ventricosum genome.</title>
        <authorList>
            <person name="Dussert Y."/>
            <person name="Stocks J."/>
            <person name="Wendawek A."/>
            <person name="Woldeyes F."/>
            <person name="Nichols R.A."/>
            <person name="Borrell J.S."/>
        </authorList>
    </citation>
    <scope>NUCLEOTIDE SEQUENCE [LARGE SCALE GENOMIC DNA]</scope>
    <source>
        <strain evidence="3">cv. Maze</strain>
        <tissue evidence="2">Seeds</tissue>
    </source>
</reference>
<feature type="transmembrane region" description="Helical" evidence="1">
    <location>
        <begin position="77"/>
        <end position="97"/>
    </location>
</feature>
<evidence type="ECO:0000313" key="3">
    <source>
        <dbReference type="Proteomes" id="UP001222027"/>
    </source>
</evidence>
<accession>A0AAV8RF01</accession>
<keyword evidence="3" id="KW-1185">Reference proteome</keyword>
<proteinExistence type="predicted"/>
<comment type="caution">
    <text evidence="2">The sequence shown here is derived from an EMBL/GenBank/DDBJ whole genome shotgun (WGS) entry which is preliminary data.</text>
</comment>
<evidence type="ECO:0000256" key="1">
    <source>
        <dbReference type="SAM" id="Phobius"/>
    </source>
</evidence>
<name>A0AAV8RF01_ENSVE</name>
<keyword evidence="1" id="KW-0472">Membrane</keyword>
<organism evidence="2 3">
    <name type="scientific">Ensete ventricosum</name>
    <name type="common">Abyssinian banana</name>
    <name type="synonym">Musa ensete</name>
    <dbReference type="NCBI Taxonomy" id="4639"/>
    <lineage>
        <taxon>Eukaryota</taxon>
        <taxon>Viridiplantae</taxon>
        <taxon>Streptophyta</taxon>
        <taxon>Embryophyta</taxon>
        <taxon>Tracheophyta</taxon>
        <taxon>Spermatophyta</taxon>
        <taxon>Magnoliopsida</taxon>
        <taxon>Liliopsida</taxon>
        <taxon>Zingiberales</taxon>
        <taxon>Musaceae</taxon>
        <taxon>Ensete</taxon>
    </lineage>
</organism>
<sequence length="106" mass="11844">MHGSHGNIAMVTRLHFGPLSMQYADLNILLDVDTKDPSGAEKYDNTLGEKCFTEVNTGHEREYPTVKPTREGNSYKLIYLSTSIFFVDLFVCSPVLLAELSSTRSL</sequence>
<keyword evidence="1" id="KW-1133">Transmembrane helix</keyword>
<dbReference type="EMBL" id="JAQQAF010000003">
    <property type="protein sequence ID" value="KAJ8500580.1"/>
    <property type="molecule type" value="Genomic_DNA"/>
</dbReference>
<protein>
    <submittedName>
        <fullName evidence="2">Uncharacterized protein</fullName>
    </submittedName>
</protein>
<gene>
    <name evidence="2" type="ORF">OPV22_011132</name>
</gene>